<name>A0A2Z6M7C2_TRISU</name>
<dbReference type="GO" id="GO:0006357">
    <property type="term" value="P:regulation of transcription by RNA polymerase II"/>
    <property type="evidence" value="ECO:0007669"/>
    <property type="project" value="TreeGrafter"/>
</dbReference>
<gene>
    <name evidence="6" type="ORF">TSUD_51740</name>
</gene>
<keyword evidence="4" id="KW-0539">Nucleus</keyword>
<organism evidence="6 7">
    <name type="scientific">Trifolium subterraneum</name>
    <name type="common">Subterranean clover</name>
    <dbReference type="NCBI Taxonomy" id="3900"/>
    <lineage>
        <taxon>Eukaryota</taxon>
        <taxon>Viridiplantae</taxon>
        <taxon>Streptophyta</taxon>
        <taxon>Embryophyta</taxon>
        <taxon>Tracheophyta</taxon>
        <taxon>Spermatophyta</taxon>
        <taxon>Magnoliopsida</taxon>
        <taxon>eudicotyledons</taxon>
        <taxon>Gunneridae</taxon>
        <taxon>Pentapetalae</taxon>
        <taxon>rosids</taxon>
        <taxon>fabids</taxon>
        <taxon>Fabales</taxon>
        <taxon>Fabaceae</taxon>
        <taxon>Papilionoideae</taxon>
        <taxon>50 kb inversion clade</taxon>
        <taxon>NPAAA clade</taxon>
        <taxon>Hologalegina</taxon>
        <taxon>IRL clade</taxon>
        <taxon>Trifolieae</taxon>
        <taxon>Trifolium</taxon>
    </lineage>
</organism>
<reference evidence="7" key="1">
    <citation type="journal article" date="2017" name="Front. Plant Sci.">
        <title>Climate Clever Clovers: New Paradigm to Reduce the Environmental Footprint of Ruminants by Breeding Low Methanogenic Forages Utilizing Haplotype Variation.</title>
        <authorList>
            <person name="Kaur P."/>
            <person name="Appels R."/>
            <person name="Bayer P.E."/>
            <person name="Keeble-Gagnere G."/>
            <person name="Wang J."/>
            <person name="Hirakawa H."/>
            <person name="Shirasawa K."/>
            <person name="Vercoe P."/>
            <person name="Stefanova K."/>
            <person name="Durmic Z."/>
            <person name="Nichols P."/>
            <person name="Revell C."/>
            <person name="Isobe S.N."/>
            <person name="Edwards D."/>
            <person name="Erskine W."/>
        </authorList>
    </citation>
    <scope>NUCLEOTIDE SEQUENCE [LARGE SCALE GENOMIC DNA]</scope>
    <source>
        <strain evidence="7">cv. Daliak</strain>
    </source>
</reference>
<dbReference type="Proteomes" id="UP000242715">
    <property type="component" value="Unassembled WGS sequence"/>
</dbReference>
<dbReference type="PANTHER" id="PTHR12549">
    <property type="entry name" value="JMJC DOMAIN-CONTAINING HISTONE DEMETHYLATION PROTEIN"/>
    <property type="match status" value="1"/>
</dbReference>
<feature type="region of interest" description="Disordered" evidence="5">
    <location>
        <begin position="1"/>
        <end position="24"/>
    </location>
</feature>
<dbReference type="GO" id="GO:0031490">
    <property type="term" value="F:chromatin DNA binding"/>
    <property type="evidence" value="ECO:0007669"/>
    <property type="project" value="TreeGrafter"/>
</dbReference>
<keyword evidence="7" id="KW-1185">Reference proteome</keyword>
<keyword evidence="3" id="KW-0479">Metal-binding</keyword>
<evidence type="ECO:0000256" key="5">
    <source>
        <dbReference type="SAM" id="MobiDB-lite"/>
    </source>
</evidence>
<evidence type="ECO:0000256" key="1">
    <source>
        <dbReference type="ARBA" id="ARBA00004123"/>
    </source>
</evidence>
<protein>
    <submittedName>
        <fullName evidence="6">Uncharacterized protein</fullName>
    </submittedName>
</protein>
<evidence type="ECO:0000256" key="2">
    <source>
        <dbReference type="ARBA" id="ARBA00006801"/>
    </source>
</evidence>
<dbReference type="EMBL" id="DF973178">
    <property type="protein sequence ID" value="GAU18063.1"/>
    <property type="molecule type" value="Genomic_DNA"/>
</dbReference>
<dbReference type="GO" id="GO:0003712">
    <property type="term" value="F:transcription coregulator activity"/>
    <property type="evidence" value="ECO:0007669"/>
    <property type="project" value="TreeGrafter"/>
</dbReference>
<dbReference type="GO" id="GO:0000785">
    <property type="term" value="C:chromatin"/>
    <property type="evidence" value="ECO:0007669"/>
    <property type="project" value="TreeGrafter"/>
</dbReference>
<dbReference type="AlphaFoldDB" id="A0A2Z6M7C2"/>
<dbReference type="GO" id="GO:0032454">
    <property type="term" value="F:histone H3K9 demethylase activity"/>
    <property type="evidence" value="ECO:0007669"/>
    <property type="project" value="InterPro"/>
</dbReference>
<evidence type="ECO:0000256" key="3">
    <source>
        <dbReference type="ARBA" id="ARBA00022723"/>
    </source>
</evidence>
<evidence type="ECO:0000313" key="7">
    <source>
        <dbReference type="Proteomes" id="UP000242715"/>
    </source>
</evidence>
<comment type="similarity">
    <text evidence="2">Belongs to the JARID1 histone demethylase family.</text>
</comment>
<accession>A0A2Z6M7C2</accession>
<dbReference type="GO" id="GO:0046872">
    <property type="term" value="F:metal ion binding"/>
    <property type="evidence" value="ECO:0007669"/>
    <property type="project" value="UniProtKB-KW"/>
</dbReference>
<proteinExistence type="inferred from homology"/>
<dbReference type="OrthoDB" id="1727611at2759"/>
<comment type="subcellular location">
    <subcellularLocation>
        <location evidence="1">Nucleus</location>
    </subcellularLocation>
</comment>
<dbReference type="PANTHER" id="PTHR12549:SF11">
    <property type="entry name" value="LYSINE-SPECIFIC DEMETHYLASE JMJ25"/>
    <property type="match status" value="1"/>
</dbReference>
<sequence>MDAANDDGEVKGDDVAETEQATAFDDNVAQAMNAVTETASLNNGDDVVVVAAEESVPDGEKQAMASLTEDERAVEVDDVAAGTSSFGKKRGRKRKTVNEAEIAKTGNEVQQVNKKRKCMEQIVPKEMKHTAKSETNKDEEVEFNKYLLKGLLPYLRQLDEEQMIEKATEAKRQGLSLSKLQIKSADYSKDERVYWLGLI</sequence>
<evidence type="ECO:0000256" key="4">
    <source>
        <dbReference type="ARBA" id="ARBA00023242"/>
    </source>
</evidence>
<dbReference type="GO" id="GO:0000118">
    <property type="term" value="C:histone deacetylase complex"/>
    <property type="evidence" value="ECO:0007669"/>
    <property type="project" value="TreeGrafter"/>
</dbReference>
<dbReference type="InterPro" id="IPR045109">
    <property type="entry name" value="LSDs-like"/>
</dbReference>
<evidence type="ECO:0000313" key="6">
    <source>
        <dbReference type="EMBL" id="GAU18063.1"/>
    </source>
</evidence>